<accession>A0A8C9EBF9</accession>
<sequence length="153" mass="17589">MLARWQHDPLRFLQRRSQERKQQLDDLLSESRLKGALEASKRRDVYQRCIQLKQAIDENKNALQKLRATEGRVPPGLPRRALPLLHSALLPAFWWAEEETEAAQWKVIADLLKQNQENEGALQALLSPAGLHEPFGISEQTYDFLGEIRKNAA</sequence>
<dbReference type="GO" id="GO:0005737">
    <property type="term" value="C:cytoplasm"/>
    <property type="evidence" value="ECO:0007669"/>
    <property type="project" value="TreeGrafter"/>
</dbReference>
<protein>
    <submittedName>
        <fullName evidence="2">Uncharacterized protein</fullName>
    </submittedName>
</protein>
<feature type="coiled-coil region" evidence="1">
    <location>
        <begin position="10"/>
        <end position="72"/>
    </location>
</feature>
<proteinExistence type="predicted"/>
<dbReference type="GO" id="GO:0005929">
    <property type="term" value="C:cilium"/>
    <property type="evidence" value="ECO:0007669"/>
    <property type="project" value="TreeGrafter"/>
</dbReference>
<keyword evidence="3" id="KW-1185">Reference proteome</keyword>
<reference evidence="2" key="1">
    <citation type="submission" date="2019-08" db="EMBL/GenBank/DDBJ databases">
        <title>Phocoena sinus (Vaquita) genome, mPhoSin1, primary haplotype.</title>
        <authorList>
            <person name="Morin P."/>
            <person name="Mountcastle J."/>
            <person name="Fungtammasan C."/>
            <person name="Rhie A."/>
            <person name="Rojas-Bracho L."/>
            <person name="Smith C.R."/>
            <person name="Taylor B.L."/>
            <person name="Gulland F.M.D."/>
            <person name="Musser W."/>
            <person name="Houck M."/>
            <person name="Haase B."/>
            <person name="Paez S."/>
            <person name="Howe K."/>
            <person name="Torrance J."/>
            <person name="Formenti G."/>
            <person name="Phillippy A."/>
            <person name="Ryder O."/>
            <person name="Jarvis E.D."/>
            <person name="Fedrigo O."/>
        </authorList>
    </citation>
    <scope>NUCLEOTIDE SEQUENCE [LARGE SCALE GENOMIC DNA]</scope>
</reference>
<name>A0A8C9EBF9_PHOSS</name>
<dbReference type="Ensembl" id="ENSPSNT00000033169.1">
    <property type="protein sequence ID" value="ENSPSNP00000029560.1"/>
    <property type="gene ID" value="ENSPSNG00000021386.1"/>
</dbReference>
<dbReference type="Proteomes" id="UP000694554">
    <property type="component" value="Chromosome 4"/>
</dbReference>
<keyword evidence="1" id="KW-0175">Coiled coil</keyword>
<dbReference type="InterPro" id="IPR039687">
    <property type="entry name" value="NPHP1"/>
</dbReference>
<organism evidence="2 3">
    <name type="scientific">Phocoena sinus</name>
    <name type="common">Vaquita</name>
    <dbReference type="NCBI Taxonomy" id="42100"/>
    <lineage>
        <taxon>Eukaryota</taxon>
        <taxon>Metazoa</taxon>
        <taxon>Chordata</taxon>
        <taxon>Craniata</taxon>
        <taxon>Vertebrata</taxon>
        <taxon>Euteleostomi</taxon>
        <taxon>Mammalia</taxon>
        <taxon>Eutheria</taxon>
        <taxon>Laurasiatheria</taxon>
        <taxon>Artiodactyla</taxon>
        <taxon>Whippomorpha</taxon>
        <taxon>Cetacea</taxon>
        <taxon>Odontoceti</taxon>
        <taxon>Phocoenidae</taxon>
        <taxon>Phocoena</taxon>
    </lineage>
</organism>
<evidence type="ECO:0000313" key="2">
    <source>
        <dbReference type="Ensembl" id="ENSPSNP00000029560.1"/>
    </source>
</evidence>
<reference evidence="2" key="2">
    <citation type="submission" date="2025-08" db="UniProtKB">
        <authorList>
            <consortium name="Ensembl"/>
        </authorList>
    </citation>
    <scope>IDENTIFICATION</scope>
</reference>
<dbReference type="GeneTree" id="ENSGT00390000007701"/>
<reference evidence="2" key="3">
    <citation type="submission" date="2025-09" db="UniProtKB">
        <authorList>
            <consortium name="Ensembl"/>
        </authorList>
    </citation>
    <scope>IDENTIFICATION</scope>
</reference>
<dbReference type="AlphaFoldDB" id="A0A8C9EBF9"/>
<dbReference type="PANTHER" id="PTHR15176">
    <property type="entry name" value="NEPHROCYSTIN"/>
    <property type="match status" value="1"/>
</dbReference>
<evidence type="ECO:0000313" key="3">
    <source>
        <dbReference type="Proteomes" id="UP000694554"/>
    </source>
</evidence>
<dbReference type="PANTHER" id="PTHR15176:SF1">
    <property type="entry name" value="NEPHROCYSTIN-1"/>
    <property type="match status" value="1"/>
</dbReference>
<dbReference type="GO" id="GO:0090251">
    <property type="term" value="P:protein localization involved in establishment of planar polarity"/>
    <property type="evidence" value="ECO:0007669"/>
    <property type="project" value="TreeGrafter"/>
</dbReference>
<evidence type="ECO:0000256" key="1">
    <source>
        <dbReference type="SAM" id="Coils"/>
    </source>
</evidence>